<dbReference type="AlphaFoldDB" id="A0A1V2GWA4"/>
<reference evidence="2 3" key="1">
    <citation type="submission" date="2016-10" db="EMBL/GenBank/DDBJ databases">
        <title>Draft Genome sequence of Roseomonas sp. strain M3.</title>
        <authorList>
            <person name="Subhash Y."/>
            <person name="Lee S."/>
        </authorList>
    </citation>
    <scope>NUCLEOTIDE SEQUENCE [LARGE SCALE GENOMIC DNA]</scope>
    <source>
        <strain evidence="2 3">M3</strain>
    </source>
</reference>
<dbReference type="Pfam" id="PF07811">
    <property type="entry name" value="TadE"/>
    <property type="match status" value="1"/>
</dbReference>
<feature type="domain" description="TadE-like" evidence="1">
    <location>
        <begin position="2"/>
        <end position="41"/>
    </location>
</feature>
<accession>A0A1V2GWA4</accession>
<sequence length="174" mass="18002">MAAVEFALLAPFLALLLLGMADLGLWLRSWARLNRVSAELADIVTRRDTLDAAGLAAIVAAGQAMAGRIDVTGSQGATIVSAVQGSGTGNTMLWQKRTGSSTYASRFGTAGSAVVLPGQVLVRAGETVIIAELFTGGGPWVLGRRLFAGSTAPNFIAAHAVFHPRSNLLATEPK</sequence>
<evidence type="ECO:0000259" key="1">
    <source>
        <dbReference type="Pfam" id="PF07811"/>
    </source>
</evidence>
<evidence type="ECO:0000313" key="2">
    <source>
        <dbReference type="EMBL" id="ONG44770.1"/>
    </source>
</evidence>
<gene>
    <name evidence="2" type="ORF">BKE38_27335</name>
</gene>
<comment type="caution">
    <text evidence="2">The sequence shown here is derived from an EMBL/GenBank/DDBJ whole genome shotgun (WGS) entry which is preliminary data.</text>
</comment>
<dbReference type="InterPro" id="IPR012495">
    <property type="entry name" value="TadE-like_dom"/>
</dbReference>
<protein>
    <recommendedName>
        <fullName evidence="1">TadE-like domain-containing protein</fullName>
    </recommendedName>
</protein>
<dbReference type="EMBL" id="MLCO01000387">
    <property type="protein sequence ID" value="ONG44770.1"/>
    <property type="molecule type" value="Genomic_DNA"/>
</dbReference>
<evidence type="ECO:0000313" key="3">
    <source>
        <dbReference type="Proteomes" id="UP000188879"/>
    </source>
</evidence>
<dbReference type="RefSeq" id="WP_076960393.1">
    <property type="nucleotide sequence ID" value="NZ_MLCO01000387.1"/>
</dbReference>
<proteinExistence type="predicted"/>
<dbReference type="Proteomes" id="UP000188879">
    <property type="component" value="Unassembled WGS sequence"/>
</dbReference>
<keyword evidence="3" id="KW-1185">Reference proteome</keyword>
<organism evidence="2 3">
    <name type="scientific">Teichococcus deserti</name>
    <dbReference type="NCBI Taxonomy" id="1817963"/>
    <lineage>
        <taxon>Bacteria</taxon>
        <taxon>Pseudomonadati</taxon>
        <taxon>Pseudomonadota</taxon>
        <taxon>Alphaproteobacteria</taxon>
        <taxon>Acetobacterales</taxon>
        <taxon>Roseomonadaceae</taxon>
        <taxon>Roseomonas</taxon>
    </lineage>
</organism>
<name>A0A1V2GWA4_9PROT</name>